<organism evidence="5 6">
    <name type="scientific">Legionella brunensis</name>
    <dbReference type="NCBI Taxonomy" id="29422"/>
    <lineage>
        <taxon>Bacteria</taxon>
        <taxon>Pseudomonadati</taxon>
        <taxon>Pseudomonadota</taxon>
        <taxon>Gammaproteobacteria</taxon>
        <taxon>Legionellales</taxon>
        <taxon>Legionellaceae</taxon>
        <taxon>Legionella</taxon>
    </lineage>
</organism>
<dbReference type="STRING" id="29422.Lbru_2856"/>
<dbReference type="OrthoDB" id="5244399at2"/>
<evidence type="ECO:0000256" key="3">
    <source>
        <dbReference type="ARBA" id="ARBA00023225"/>
    </source>
</evidence>
<comment type="caution">
    <text evidence="5">The sequence shown here is derived from an EMBL/GenBank/DDBJ whole genome shotgun (WGS) entry which is preliminary data.</text>
</comment>
<dbReference type="EMBL" id="LNXV01000036">
    <property type="protein sequence ID" value="KTC76749.1"/>
    <property type="molecule type" value="Genomic_DNA"/>
</dbReference>
<dbReference type="PATRIC" id="fig|29422.6.peg.3030"/>
<proteinExistence type="inferred from homology"/>
<dbReference type="InterPro" id="IPR006135">
    <property type="entry name" value="T3SS_substrate_exporter"/>
</dbReference>
<dbReference type="PANTHER" id="PTHR30531">
    <property type="entry name" value="FLAGELLAR BIOSYNTHETIC PROTEIN FLHB"/>
    <property type="match status" value="1"/>
</dbReference>
<dbReference type="GO" id="GO:0005886">
    <property type="term" value="C:plasma membrane"/>
    <property type="evidence" value="ECO:0007669"/>
    <property type="project" value="TreeGrafter"/>
</dbReference>
<keyword evidence="6" id="KW-1185">Reference proteome</keyword>
<evidence type="ECO:0000256" key="1">
    <source>
        <dbReference type="ARBA" id="ARBA00010690"/>
    </source>
</evidence>
<dbReference type="SUPFAM" id="SSF160544">
    <property type="entry name" value="EscU C-terminal domain-like"/>
    <property type="match status" value="1"/>
</dbReference>
<gene>
    <name evidence="5" type="primary">flhB</name>
    <name evidence="5" type="ORF">Lbru_2856</name>
</gene>
<keyword evidence="5" id="KW-0282">Flagellum</keyword>
<accession>A0A0W0S0Z2</accession>
<dbReference type="Pfam" id="PF01312">
    <property type="entry name" value="Bac_export_2"/>
    <property type="match status" value="1"/>
</dbReference>
<dbReference type="Gene3D" id="3.40.1690.10">
    <property type="entry name" value="secretion proteins EscU"/>
    <property type="match status" value="1"/>
</dbReference>
<dbReference type="Proteomes" id="UP000054742">
    <property type="component" value="Unassembled WGS sequence"/>
</dbReference>
<comment type="function">
    <text evidence="4">Required for formation of the rod structure in the basal body of the flagellar apparatus. Together with FliI and FliH, may constitute the export apparatus of flagellin.</text>
</comment>
<name>A0A0W0S0Z2_9GAMM</name>
<dbReference type="RefSeq" id="WP_058442831.1">
    <property type="nucleotide sequence ID" value="NZ_CAAAHU010000012.1"/>
</dbReference>
<reference evidence="5 6" key="1">
    <citation type="submission" date="2015-11" db="EMBL/GenBank/DDBJ databases">
        <title>Genomic analysis of 38 Legionella species identifies large and diverse effector repertoires.</title>
        <authorList>
            <person name="Burstein D."/>
            <person name="Amaro F."/>
            <person name="Zusman T."/>
            <person name="Lifshitz Z."/>
            <person name="Cohen O."/>
            <person name="Gilbert J.A."/>
            <person name="Pupko T."/>
            <person name="Shuman H.A."/>
            <person name="Segal G."/>
        </authorList>
    </citation>
    <scope>NUCLEOTIDE SEQUENCE [LARGE SCALE GENOMIC DNA]</scope>
    <source>
        <strain evidence="5 6">ATCC 43878</strain>
    </source>
</reference>
<keyword evidence="3" id="KW-0813">Transport</keyword>
<evidence type="ECO:0000256" key="4">
    <source>
        <dbReference type="ARBA" id="ARBA00025078"/>
    </source>
</evidence>
<evidence type="ECO:0000256" key="2">
    <source>
        <dbReference type="ARBA" id="ARBA00021622"/>
    </source>
</evidence>
<keyword evidence="3" id="KW-0653">Protein transport</keyword>
<protein>
    <recommendedName>
        <fullName evidence="2">Flagellar biosynthetic protein FlhB</fullName>
    </recommendedName>
</protein>
<dbReference type="GO" id="GO:0009306">
    <property type="term" value="P:protein secretion"/>
    <property type="evidence" value="ECO:0007669"/>
    <property type="project" value="InterPro"/>
</dbReference>
<sequence length="90" mass="9986">MKKEKMQAVALRYDGKSAPKVTAKGDGIIAEQIIKIAKEHGIPLQHDGQLTGLLAQVELNKEIPPKLYVAVAQLLTFLYYHNGKAPQDYQ</sequence>
<keyword evidence="3" id="KW-1006">Bacterial flagellum protein export</keyword>
<evidence type="ECO:0000313" key="5">
    <source>
        <dbReference type="EMBL" id="KTC76749.1"/>
    </source>
</evidence>
<dbReference type="PANTHER" id="PTHR30531:SF12">
    <property type="entry name" value="FLAGELLAR BIOSYNTHETIC PROTEIN FLHB"/>
    <property type="match status" value="1"/>
</dbReference>
<dbReference type="AlphaFoldDB" id="A0A0W0S0Z2"/>
<keyword evidence="5" id="KW-0966">Cell projection</keyword>
<comment type="similarity">
    <text evidence="1">Belongs to the type III secretion exporter family.</text>
</comment>
<keyword evidence="5" id="KW-0969">Cilium</keyword>
<evidence type="ECO:0000313" key="6">
    <source>
        <dbReference type="Proteomes" id="UP000054742"/>
    </source>
</evidence>
<dbReference type="InterPro" id="IPR029025">
    <property type="entry name" value="T3SS_substrate_exporter_C"/>
</dbReference>